<evidence type="ECO:0000313" key="13">
    <source>
        <dbReference type="Proteomes" id="UP001059252"/>
    </source>
</evidence>
<dbReference type="EMBL" id="CP102734">
    <property type="protein sequence ID" value="UVD81472.1"/>
    <property type="molecule type" value="Genomic_DNA"/>
</dbReference>
<keyword evidence="2" id="KW-0813">Transport</keyword>
<dbReference type="InterPro" id="IPR005665">
    <property type="entry name" value="SecF_bac"/>
</dbReference>
<dbReference type="Pfam" id="PF02355">
    <property type="entry name" value="SecD_SecF_C"/>
    <property type="match status" value="2"/>
</dbReference>
<evidence type="ECO:0000256" key="4">
    <source>
        <dbReference type="ARBA" id="ARBA00022692"/>
    </source>
</evidence>
<dbReference type="Gene3D" id="3.30.1360.200">
    <property type="match status" value="1"/>
</dbReference>
<feature type="transmembrane region" description="Helical" evidence="9">
    <location>
        <begin position="717"/>
        <end position="738"/>
    </location>
</feature>
<evidence type="ECO:0000256" key="9">
    <source>
        <dbReference type="SAM" id="Phobius"/>
    </source>
</evidence>
<reference evidence="12" key="1">
    <citation type="submission" date="2022-08" db="EMBL/GenBank/DDBJ databases">
        <title>Complete genome of Mycoplasma iguanae type strain 2327.</title>
        <authorList>
            <person name="Spergser J."/>
        </authorList>
    </citation>
    <scope>NUCLEOTIDE SEQUENCE</scope>
    <source>
        <strain evidence="12">2327</strain>
    </source>
</reference>
<feature type="transmembrane region" description="Helical" evidence="9">
    <location>
        <begin position="386"/>
        <end position="407"/>
    </location>
</feature>
<dbReference type="PANTHER" id="PTHR30081:SF1">
    <property type="entry name" value="PROTEIN TRANSLOCASE SUBUNIT SECD"/>
    <property type="match status" value="1"/>
</dbReference>
<feature type="transmembrane region" description="Helical" evidence="9">
    <location>
        <begin position="775"/>
        <end position="792"/>
    </location>
</feature>
<feature type="transmembrane region" description="Helical" evidence="9">
    <location>
        <begin position="529"/>
        <end position="551"/>
    </location>
</feature>
<feature type="transmembrane region" description="Helical" evidence="9">
    <location>
        <begin position="798"/>
        <end position="824"/>
    </location>
</feature>
<keyword evidence="6 9" id="KW-1133">Transmembrane helix</keyword>
<keyword evidence="8 9" id="KW-0472">Membrane</keyword>
<dbReference type="InterPro" id="IPR055344">
    <property type="entry name" value="SecD_SecF_C_bact"/>
</dbReference>
<dbReference type="NCBIfam" id="TIGR00966">
    <property type="entry name" value="transloc_SecF"/>
    <property type="match status" value="1"/>
</dbReference>
<dbReference type="Gene3D" id="1.20.1640.10">
    <property type="entry name" value="Multidrug efflux transporter AcrB transmembrane domain"/>
    <property type="match status" value="2"/>
</dbReference>
<dbReference type="InterPro" id="IPR022813">
    <property type="entry name" value="SecD/SecF_arch_bac"/>
</dbReference>
<keyword evidence="7" id="KW-0811">Translocation</keyword>
<evidence type="ECO:0000256" key="3">
    <source>
        <dbReference type="ARBA" id="ARBA00022475"/>
    </source>
</evidence>
<evidence type="ECO:0000256" key="8">
    <source>
        <dbReference type="ARBA" id="ARBA00023136"/>
    </source>
</evidence>
<feature type="domain" description="Protein export membrane protein SecD/SecF C-terminal" evidence="10">
    <location>
        <begin position="646"/>
        <end position="826"/>
    </location>
</feature>
<dbReference type="Pfam" id="PF22599">
    <property type="entry name" value="SecDF_P1_head"/>
    <property type="match status" value="1"/>
</dbReference>
<evidence type="ECO:0000256" key="2">
    <source>
        <dbReference type="ARBA" id="ARBA00022448"/>
    </source>
</evidence>
<dbReference type="NCBIfam" id="NF009582">
    <property type="entry name" value="PRK13024.1-2"/>
    <property type="match status" value="1"/>
</dbReference>
<keyword evidence="13" id="KW-1185">Reference proteome</keyword>
<sequence>MKRFFLRIFTLNNWKRLLILISTISLTIGLVSWGSVSYVSKNPNKSVEFSGGAEARIQVSGQNGEPVDEKIVENVQVSLSDRLTGGTSLNGTKVTLEGEGKILVSRNGISTNEEKQNFINEIINKPNLSITDINGRPLFYDGKFVTNGSLSETGFSWAPPLKPGGASSRPGQSRGTSEVLIELKDSIASAEWSKATDYISRSNAPVLVMWLNLKELIKMAEEQYPQEWANAGHNPYNFVYIKEKPQTYKETIDGKEQEFKPELKKEVFDASKYMLSAATVRQALSGTTFTITGNFSAAEAAQLALNLNYGSAEYTLKLLSSNFIPAQLGAEAFDAAIMAGIIAFSIIAIFMIANYGLLGALSTISLALYVFLTLLFFTIMRGEYSPATIAALVIGLGMSVDANVLTFERLKNELYSGNKLFKAQAKSNNLSLGTILNSNVTTFLVAVILFYFGTSDIKGFSITLILSILFTLIITLLFTRMLSTLLIRTGYFNKRLGLLGIQHKYIEKIKNGYVPILERPNYIKYSKSYLLVPVIILLLGIIIYVIFSVMAGNAAGGFVKSIEFSGGTNILIESNNSEFYPINGQLANQISQFLVNNGVDNSANQIAISPVNAEGTLFNISIQTTQDLTDKWNQIQSQIQDQFGNNFEFTSYAVSSIEAQNLVKNALLAVSISLLIVVIYTLFALKWTFSIAAILALLQDIVMVVILFVIFRLQFSLIFIAAALSIIGYSINNTIVTFDRIKEVTITQYSHIEVFDRKTLKEIANASIKNIIKRSLLTALTTLIAVIVLIIFRKSTDIYFNLALMFGLVFGTFSSLFIAPQVWIELELLRNKWKKKRIDKNYWKTQKIREQTFKGINDFQV</sequence>
<dbReference type="NCBIfam" id="NF046001">
    <property type="entry name" value="SecDF_plasm"/>
    <property type="match status" value="1"/>
</dbReference>
<evidence type="ECO:0000256" key="1">
    <source>
        <dbReference type="ARBA" id="ARBA00004651"/>
    </source>
</evidence>
<feature type="transmembrane region" description="Helical" evidence="9">
    <location>
        <begin position="692"/>
        <end position="711"/>
    </location>
</feature>
<feature type="domain" description="Protein export membrane protein SecD/SecF C-terminal" evidence="10">
    <location>
        <begin position="316"/>
        <end position="482"/>
    </location>
</feature>
<feature type="transmembrane region" description="Helical" evidence="9">
    <location>
        <begin position="666"/>
        <end position="685"/>
    </location>
</feature>
<dbReference type="Proteomes" id="UP001059252">
    <property type="component" value="Chromosome"/>
</dbReference>
<evidence type="ECO:0000256" key="5">
    <source>
        <dbReference type="ARBA" id="ARBA00022927"/>
    </source>
</evidence>
<keyword evidence="4 9" id="KW-0812">Transmembrane</keyword>
<dbReference type="PANTHER" id="PTHR30081">
    <property type="entry name" value="PROTEIN-EXPORT MEMBRANE PROTEIN SEC"/>
    <property type="match status" value="1"/>
</dbReference>
<dbReference type="SUPFAM" id="SSF82866">
    <property type="entry name" value="Multidrug efflux transporter AcrB transmembrane domain"/>
    <property type="match status" value="2"/>
</dbReference>
<keyword evidence="5" id="KW-0653">Protein transport</keyword>
<feature type="transmembrane region" description="Helical" evidence="9">
    <location>
        <begin position="332"/>
        <end position="353"/>
    </location>
</feature>
<feature type="transmembrane region" description="Helical" evidence="9">
    <location>
        <begin position="459"/>
        <end position="478"/>
    </location>
</feature>
<dbReference type="InterPro" id="IPR054384">
    <property type="entry name" value="SecDF_P1_head"/>
</dbReference>
<gene>
    <name evidence="12" type="primary">secDF</name>
    <name evidence="12" type="ORF">NV226_01920</name>
</gene>
<keyword evidence="3" id="KW-1003">Cell membrane</keyword>
<proteinExistence type="predicted"/>
<name>A0ABY5R9M4_9MOLU</name>
<protein>
    <submittedName>
        <fullName evidence="12">Protein translocase subunit SecDF</fullName>
    </submittedName>
</protein>
<evidence type="ECO:0000259" key="10">
    <source>
        <dbReference type="Pfam" id="PF02355"/>
    </source>
</evidence>
<feature type="transmembrane region" description="Helical" evidence="9">
    <location>
        <begin position="360"/>
        <end position="380"/>
    </location>
</feature>
<feature type="transmembrane region" description="Helical" evidence="9">
    <location>
        <begin position="428"/>
        <end position="453"/>
    </location>
</feature>
<dbReference type="NCBIfam" id="TIGR00916">
    <property type="entry name" value="2A0604s01"/>
    <property type="match status" value="1"/>
</dbReference>
<evidence type="ECO:0000256" key="7">
    <source>
        <dbReference type="ARBA" id="ARBA00023010"/>
    </source>
</evidence>
<evidence type="ECO:0000256" key="6">
    <source>
        <dbReference type="ARBA" id="ARBA00022989"/>
    </source>
</evidence>
<organism evidence="12 13">
    <name type="scientific">Mycoplasma iguanae</name>
    <dbReference type="NCBI Taxonomy" id="292461"/>
    <lineage>
        <taxon>Bacteria</taxon>
        <taxon>Bacillati</taxon>
        <taxon>Mycoplasmatota</taxon>
        <taxon>Mollicutes</taxon>
        <taxon>Mycoplasmataceae</taxon>
        <taxon>Mycoplasma</taxon>
    </lineage>
</organism>
<evidence type="ECO:0000313" key="12">
    <source>
        <dbReference type="EMBL" id="UVD81472.1"/>
    </source>
</evidence>
<comment type="subcellular location">
    <subcellularLocation>
        <location evidence="1">Cell membrane</location>
        <topology evidence="1">Multi-pass membrane protein</topology>
    </subcellularLocation>
</comment>
<dbReference type="PRINTS" id="PR01755">
    <property type="entry name" value="SECFTRNLCASE"/>
</dbReference>
<dbReference type="InterPro" id="IPR048634">
    <property type="entry name" value="SecD_SecF_C"/>
</dbReference>
<accession>A0ABY5R9M4</accession>
<evidence type="ECO:0000259" key="11">
    <source>
        <dbReference type="Pfam" id="PF22599"/>
    </source>
</evidence>
<dbReference type="RefSeq" id="WP_258210646.1">
    <property type="nucleotide sequence ID" value="NZ_CP102734.1"/>
</dbReference>
<feature type="domain" description="SecDF P1 head subdomain" evidence="11">
    <location>
        <begin position="167"/>
        <end position="311"/>
    </location>
</feature>
<dbReference type="InterPro" id="IPR022645">
    <property type="entry name" value="SecD/SecF_bac"/>
</dbReference>